<evidence type="ECO:0000313" key="1">
    <source>
        <dbReference type="EMBL" id="MDQ0009177.1"/>
    </source>
</evidence>
<reference evidence="1 2" key="1">
    <citation type="submission" date="2023-07" db="EMBL/GenBank/DDBJ databases">
        <title>Sorghum-associated microbial communities from plants grown in Nebraska, USA.</title>
        <authorList>
            <person name="Schachtman D."/>
        </authorList>
    </citation>
    <scope>NUCLEOTIDE SEQUENCE [LARGE SCALE GENOMIC DNA]</scope>
    <source>
        <strain evidence="1 2">CC60</strain>
    </source>
</reference>
<dbReference type="Pfam" id="PF07396">
    <property type="entry name" value="Porin_O_P"/>
    <property type="match status" value="1"/>
</dbReference>
<sequence>MKKFILGAVALIDPVLAEAADAVRNDYDGRTNWPTHYVFADGTDMGLSVKYQYDLDRFSHDEGTYEDAQTNRRKEFGFFVRKKGVYDATAVFDFQTKTWLDVFFRLQSKALMGSDAGALRIGFMKTPVGFEGNTSTGSTSFMETSLPMQAIYANRRLGIDWALTRKAYLVQMGYYNGGNLQGDLDGHMVAGRAAWTPLNASGNVLHIGGSLSRETPYGTNDGRGRYTPPGVRLRALPEAGLATRRLIDSGALSMAGHVDRRGLEALWIGGPWSVQSEYLDARVKLENKPAYKAHGWYAFGSWVATGESRSYSAGNVSDVVPKGRWGALEFVLRYSTLDLDDGPTLGGTEHDWTFGANWYLTKYLKLQGNYVRAISDRRDVRVDPRIVELRAQVMF</sequence>
<dbReference type="EMBL" id="JAUSSK010000002">
    <property type="protein sequence ID" value="MDQ0009177.1"/>
    <property type="molecule type" value="Genomic_DNA"/>
</dbReference>
<dbReference type="Gene3D" id="2.40.160.10">
    <property type="entry name" value="Porin"/>
    <property type="match status" value="1"/>
</dbReference>
<dbReference type="InterPro" id="IPR023614">
    <property type="entry name" value="Porin_dom_sf"/>
</dbReference>
<dbReference type="SUPFAM" id="SSF56935">
    <property type="entry name" value="Porins"/>
    <property type="match status" value="1"/>
</dbReference>
<evidence type="ECO:0000313" key="2">
    <source>
        <dbReference type="Proteomes" id="UP001237737"/>
    </source>
</evidence>
<gene>
    <name evidence="1" type="ORF">J2T07_001354</name>
</gene>
<protein>
    <submittedName>
        <fullName evidence="1">Phosphate-selective porin OprO/OprP</fullName>
    </submittedName>
</protein>
<dbReference type="InterPro" id="IPR010870">
    <property type="entry name" value="Porin_O/P"/>
</dbReference>
<name>A0ABT9SYX1_9GAMM</name>
<keyword evidence="2" id="KW-1185">Reference proteome</keyword>
<accession>A0ABT9SYX1</accession>
<comment type="caution">
    <text evidence="1">The sequence shown here is derived from an EMBL/GenBank/DDBJ whole genome shotgun (WGS) entry which is preliminary data.</text>
</comment>
<dbReference type="Proteomes" id="UP001237737">
    <property type="component" value="Unassembled WGS sequence"/>
</dbReference>
<organism evidence="1 2">
    <name type="scientific">Luteibacter jiangsuensis</name>
    <dbReference type="NCBI Taxonomy" id="637577"/>
    <lineage>
        <taxon>Bacteria</taxon>
        <taxon>Pseudomonadati</taxon>
        <taxon>Pseudomonadota</taxon>
        <taxon>Gammaproteobacteria</taxon>
        <taxon>Lysobacterales</taxon>
        <taxon>Rhodanobacteraceae</taxon>
        <taxon>Luteibacter</taxon>
    </lineage>
</organism>
<proteinExistence type="predicted"/>
<dbReference type="RefSeq" id="WP_306848443.1">
    <property type="nucleotide sequence ID" value="NZ_JAUSSK010000002.1"/>
</dbReference>